<comment type="function">
    <text evidence="7">Catalyzes the NAD(P)-dependent oxidation of 4-(phosphooxy)-L-threonine (HTP) into 2-amino-3-oxo-4-(phosphooxy)butyric acid which spontaneously decarboxylates to form 3-amino-2-oxopropyl phosphate (AHAP).</text>
</comment>
<dbReference type="RefSeq" id="WP_071972046.1">
    <property type="nucleotide sequence ID" value="NZ_CP018076.1"/>
</dbReference>
<comment type="subunit">
    <text evidence="7">Homodimer.</text>
</comment>
<keyword evidence="5 7" id="KW-0520">NAD</keyword>
<dbReference type="EC" id="1.1.1.262" evidence="7"/>
<dbReference type="InterPro" id="IPR005255">
    <property type="entry name" value="PdxA_fam"/>
</dbReference>
<name>A0A1J0WHU9_9RHOB</name>
<evidence type="ECO:0000256" key="2">
    <source>
        <dbReference type="ARBA" id="ARBA00022723"/>
    </source>
</evidence>
<feature type="binding site" evidence="7">
    <location>
        <position position="286"/>
    </location>
    <ligand>
        <name>substrate</name>
    </ligand>
</feature>
<keyword evidence="2 7" id="KW-0479">Metal-binding</keyword>
<dbReference type="STRING" id="1917485.BOO69_10015"/>
<evidence type="ECO:0000256" key="3">
    <source>
        <dbReference type="ARBA" id="ARBA00022857"/>
    </source>
</evidence>
<keyword evidence="7" id="KW-0862">Zinc</keyword>
<comment type="cofactor">
    <cofactor evidence="7">
        <name>Zn(2+)</name>
        <dbReference type="ChEBI" id="CHEBI:29105"/>
    </cofactor>
    <cofactor evidence="7">
        <name>Mg(2+)</name>
        <dbReference type="ChEBI" id="CHEBI:18420"/>
    </cofactor>
    <cofactor evidence="7">
        <name>Co(2+)</name>
        <dbReference type="ChEBI" id="CHEBI:48828"/>
    </cofactor>
    <text evidence="7">Binds 1 divalent metal cation per subunit. Can use ions such as Zn(2+), Mg(2+) or Co(2+).</text>
</comment>
<accession>A0A1J0WHU9</accession>
<keyword evidence="7" id="KW-0170">Cobalt</keyword>
<keyword evidence="7" id="KW-0460">Magnesium</keyword>
<feature type="binding site" evidence="7">
    <location>
        <position position="277"/>
    </location>
    <ligand>
        <name>substrate</name>
    </ligand>
</feature>
<feature type="binding site" evidence="7">
    <location>
        <position position="295"/>
    </location>
    <ligand>
        <name>substrate</name>
    </ligand>
</feature>
<dbReference type="AlphaFoldDB" id="A0A1J0WHU9"/>
<dbReference type="UniPathway" id="UPA00244">
    <property type="reaction ID" value="UER00312"/>
</dbReference>
<dbReference type="GO" id="GO:0005737">
    <property type="term" value="C:cytoplasm"/>
    <property type="evidence" value="ECO:0007669"/>
    <property type="project" value="UniProtKB-SubCell"/>
</dbReference>
<dbReference type="GO" id="GO:0000287">
    <property type="term" value="F:magnesium ion binding"/>
    <property type="evidence" value="ECO:0007669"/>
    <property type="project" value="UniProtKB-UniRule"/>
</dbReference>
<reference evidence="8 9" key="1">
    <citation type="submission" date="2016-11" db="EMBL/GenBank/DDBJ databases">
        <title>Complete genome sequence of Sulfitobacter sp. AM1-D1, a toxic bacteria associated with marine dinoflagellate Alexandrium minutum in East China Sea.</title>
        <authorList>
            <person name="Yang Q."/>
            <person name="Zhang X."/>
            <person name="Tian X."/>
        </authorList>
    </citation>
    <scope>NUCLEOTIDE SEQUENCE [LARGE SCALE GENOMIC DNA]</scope>
    <source>
        <strain evidence="8 9">AM1-D1</strain>
    </source>
</reference>
<dbReference type="EMBL" id="CP018076">
    <property type="protein sequence ID" value="APE43710.1"/>
    <property type="molecule type" value="Genomic_DNA"/>
</dbReference>
<evidence type="ECO:0000256" key="6">
    <source>
        <dbReference type="ARBA" id="ARBA00023096"/>
    </source>
</evidence>
<feature type="binding site" evidence="7">
    <location>
        <position position="214"/>
    </location>
    <ligand>
        <name>a divalent metal cation</name>
        <dbReference type="ChEBI" id="CHEBI:60240"/>
        <note>ligand shared between dimeric partners</note>
    </ligand>
</feature>
<dbReference type="OrthoDB" id="9801783at2"/>
<dbReference type="NCBIfam" id="TIGR00557">
    <property type="entry name" value="pdxA"/>
    <property type="match status" value="1"/>
</dbReference>
<evidence type="ECO:0000313" key="8">
    <source>
        <dbReference type="EMBL" id="APE43710.1"/>
    </source>
</evidence>
<dbReference type="NCBIfam" id="NF003699">
    <property type="entry name" value="PRK05312.1"/>
    <property type="match status" value="1"/>
</dbReference>
<dbReference type="PANTHER" id="PTHR30004">
    <property type="entry name" value="4-HYDROXYTHREONINE-4-PHOSPHATE DEHYDROGENASE"/>
    <property type="match status" value="1"/>
</dbReference>
<dbReference type="GO" id="GO:0050570">
    <property type="term" value="F:4-hydroxythreonine-4-phosphate dehydrogenase activity"/>
    <property type="evidence" value="ECO:0007669"/>
    <property type="project" value="UniProtKB-UniRule"/>
</dbReference>
<feature type="binding site" evidence="7">
    <location>
        <position position="169"/>
    </location>
    <ligand>
        <name>a divalent metal cation</name>
        <dbReference type="ChEBI" id="CHEBI:60240"/>
        <note>ligand shared between dimeric partners</note>
    </ligand>
</feature>
<comment type="subcellular location">
    <subcellularLocation>
        <location evidence="7">Cytoplasm</location>
    </subcellularLocation>
</comment>
<dbReference type="Proteomes" id="UP000181897">
    <property type="component" value="Chromosome"/>
</dbReference>
<dbReference type="SUPFAM" id="SSF53659">
    <property type="entry name" value="Isocitrate/Isopropylmalate dehydrogenase-like"/>
    <property type="match status" value="1"/>
</dbReference>
<gene>
    <name evidence="7" type="primary">pdxA</name>
    <name evidence="8" type="ORF">BOO69_10015</name>
</gene>
<dbReference type="Gene3D" id="3.40.718.10">
    <property type="entry name" value="Isopropylmalate Dehydrogenase"/>
    <property type="match status" value="1"/>
</dbReference>
<dbReference type="GO" id="GO:0042823">
    <property type="term" value="P:pyridoxal phosphate biosynthetic process"/>
    <property type="evidence" value="ECO:0007669"/>
    <property type="project" value="UniProtKB-UniRule"/>
</dbReference>
<evidence type="ECO:0000313" key="9">
    <source>
        <dbReference type="Proteomes" id="UP000181897"/>
    </source>
</evidence>
<organism evidence="8 9">
    <name type="scientific">Sulfitobacter alexandrii</name>
    <dbReference type="NCBI Taxonomy" id="1917485"/>
    <lineage>
        <taxon>Bacteria</taxon>
        <taxon>Pseudomonadati</taxon>
        <taxon>Pseudomonadota</taxon>
        <taxon>Alphaproteobacteria</taxon>
        <taxon>Rhodobacterales</taxon>
        <taxon>Roseobacteraceae</taxon>
        <taxon>Sulfitobacter</taxon>
    </lineage>
</organism>
<dbReference type="PANTHER" id="PTHR30004:SF6">
    <property type="entry name" value="D-THREONATE 4-PHOSPHATE DEHYDROGENASE"/>
    <property type="match status" value="1"/>
</dbReference>
<dbReference type="GO" id="GO:0008270">
    <property type="term" value="F:zinc ion binding"/>
    <property type="evidence" value="ECO:0007669"/>
    <property type="project" value="UniProtKB-UniRule"/>
</dbReference>
<sequence length="333" mass="34534">MTLPLPDGEPRERPVAISCGEPAGIGPEVAARAWAVLAGEIPMLWLGDPRHLPGDVPHRAVTDPAEALAVCADALPVLAHDFGPPVTPGRAQAAHAQGVIDMIAAGVELVRSGAASALCTAPIHKKALKDGAGFAHPGHTEYLAALAGVDQVVMMLASDQLRVVPATIHIPLSEVPRQLTPAGLTRTIEITIAGLRDLFGIARPRIAVSGLNPHAGEGGAMGHEELDWIAPLIGELRAAGHDVTGPLPADTMFHAAARARYDAAVAMYHDQALIPIKTLDFDKGVNVTLGLPFVRTSPDHGTAFDIAGQGLANPTSMIEAIRLAHRMGSGTAA</sequence>
<dbReference type="HAMAP" id="MF_00536">
    <property type="entry name" value="PdxA"/>
    <property type="match status" value="1"/>
</dbReference>
<protein>
    <recommendedName>
        <fullName evidence="7">4-hydroxythreonine-4-phosphate dehydrogenase</fullName>
        <ecNumber evidence="7">1.1.1.262</ecNumber>
    </recommendedName>
    <alternativeName>
        <fullName evidence="7">4-(phosphohydroxy)-L-threonine dehydrogenase</fullName>
    </alternativeName>
</protein>
<keyword evidence="3 7" id="KW-0521">NADP</keyword>
<dbReference type="GO" id="GO:0051287">
    <property type="term" value="F:NAD binding"/>
    <property type="evidence" value="ECO:0007669"/>
    <property type="project" value="InterPro"/>
</dbReference>
<feature type="binding site" evidence="7">
    <location>
        <position position="269"/>
    </location>
    <ligand>
        <name>a divalent metal cation</name>
        <dbReference type="ChEBI" id="CHEBI:60240"/>
        <note>ligand shared between dimeric partners</note>
    </ligand>
</feature>
<dbReference type="GO" id="GO:0050897">
    <property type="term" value="F:cobalt ion binding"/>
    <property type="evidence" value="ECO:0007669"/>
    <property type="project" value="UniProtKB-UniRule"/>
</dbReference>
<dbReference type="KEGG" id="suam:BOO69_10015"/>
<evidence type="ECO:0000256" key="1">
    <source>
        <dbReference type="ARBA" id="ARBA00022490"/>
    </source>
</evidence>
<keyword evidence="9" id="KW-1185">Reference proteome</keyword>
<keyword evidence="4 7" id="KW-0560">Oxidoreductase</keyword>
<comment type="pathway">
    <text evidence="7">Cofactor biosynthesis; pyridoxine 5'-phosphate biosynthesis; pyridoxine 5'-phosphate from D-erythrose 4-phosphate: step 4/5.</text>
</comment>
<comment type="similarity">
    <text evidence="7">Belongs to the PdxA family.</text>
</comment>
<dbReference type="InterPro" id="IPR037510">
    <property type="entry name" value="PdxA"/>
</dbReference>
<comment type="catalytic activity">
    <reaction evidence="7">
        <text>4-(phosphooxy)-L-threonine + NAD(+) = 3-amino-2-oxopropyl phosphate + CO2 + NADH</text>
        <dbReference type="Rhea" id="RHEA:32275"/>
        <dbReference type="ChEBI" id="CHEBI:16526"/>
        <dbReference type="ChEBI" id="CHEBI:57279"/>
        <dbReference type="ChEBI" id="CHEBI:57540"/>
        <dbReference type="ChEBI" id="CHEBI:57945"/>
        <dbReference type="ChEBI" id="CHEBI:58452"/>
        <dbReference type="EC" id="1.1.1.262"/>
    </reaction>
</comment>
<keyword evidence="1 7" id="KW-0963">Cytoplasm</keyword>
<comment type="miscellaneous">
    <text evidence="7">The active site is located at the dimer interface.</text>
</comment>
<evidence type="ECO:0000256" key="5">
    <source>
        <dbReference type="ARBA" id="ARBA00023027"/>
    </source>
</evidence>
<feature type="binding site" evidence="7">
    <location>
        <position position="140"/>
    </location>
    <ligand>
        <name>substrate</name>
    </ligand>
</feature>
<dbReference type="GO" id="GO:0008615">
    <property type="term" value="P:pyridoxine biosynthetic process"/>
    <property type="evidence" value="ECO:0007669"/>
    <property type="project" value="UniProtKB-UniRule"/>
</dbReference>
<dbReference type="Pfam" id="PF04166">
    <property type="entry name" value="PdxA"/>
    <property type="match status" value="1"/>
</dbReference>
<evidence type="ECO:0000256" key="7">
    <source>
        <dbReference type="HAMAP-Rule" id="MF_00536"/>
    </source>
</evidence>
<feature type="binding site" evidence="7">
    <location>
        <position position="139"/>
    </location>
    <ligand>
        <name>substrate</name>
    </ligand>
</feature>
<proteinExistence type="inferred from homology"/>
<keyword evidence="6 7" id="KW-0664">Pyridoxine biosynthesis</keyword>
<evidence type="ECO:0000256" key="4">
    <source>
        <dbReference type="ARBA" id="ARBA00023002"/>
    </source>
</evidence>